<evidence type="ECO:0000313" key="1">
    <source>
        <dbReference type="EMBL" id="PMM47565.1"/>
    </source>
</evidence>
<accession>A0A2N7JPG9</accession>
<dbReference type="InterPro" id="IPR021960">
    <property type="entry name" value="DUF3577"/>
</dbReference>
<organism evidence="1 2">
    <name type="scientific">Vibrio splendidus</name>
    <dbReference type="NCBI Taxonomy" id="29497"/>
    <lineage>
        <taxon>Bacteria</taxon>
        <taxon>Pseudomonadati</taxon>
        <taxon>Pseudomonadota</taxon>
        <taxon>Gammaproteobacteria</taxon>
        <taxon>Vibrionales</taxon>
        <taxon>Vibrionaceae</taxon>
        <taxon>Vibrio</taxon>
    </lineage>
</organism>
<proteinExistence type="predicted"/>
<dbReference type="EMBL" id="MCZF01000211">
    <property type="protein sequence ID" value="PMM47565.1"/>
    <property type="molecule type" value="Genomic_DNA"/>
</dbReference>
<reference evidence="2" key="1">
    <citation type="submission" date="2016-07" db="EMBL/GenBank/DDBJ databases">
        <title>Nontailed viruses are major unrecognized killers of bacteria in the ocean.</title>
        <authorList>
            <person name="Kauffman K."/>
            <person name="Hussain F."/>
            <person name="Yang J."/>
            <person name="Arevalo P."/>
            <person name="Brown J."/>
            <person name="Cutler M."/>
            <person name="Kelly L."/>
            <person name="Polz M.F."/>
        </authorList>
    </citation>
    <scope>NUCLEOTIDE SEQUENCE [LARGE SCALE GENOMIC DNA]</scope>
    <source>
        <strain evidence="2">10N.261.48.B5</strain>
    </source>
</reference>
<dbReference type="Proteomes" id="UP000235533">
    <property type="component" value="Unassembled WGS sequence"/>
</dbReference>
<protein>
    <submittedName>
        <fullName evidence="1">Uncharacterized protein</fullName>
    </submittedName>
</protein>
<dbReference type="AlphaFoldDB" id="A0A2N7JPG9"/>
<name>A0A2N7JPG9_VIBSP</name>
<dbReference type="Pfam" id="PF12101">
    <property type="entry name" value="DUF3577"/>
    <property type="match status" value="1"/>
</dbReference>
<comment type="caution">
    <text evidence="1">The sequence shown here is derived from an EMBL/GenBank/DDBJ whole genome shotgun (WGS) entry which is preliminary data.</text>
</comment>
<gene>
    <name evidence="1" type="ORF">BCT54_25140</name>
</gene>
<sequence>MGKDDTIIASVVMSDIYLHQFIYQKGAKAGEPGACIKGRLLDVKYLKVNGQVVHSTKPQATNTHAA</sequence>
<evidence type="ECO:0000313" key="2">
    <source>
        <dbReference type="Proteomes" id="UP000235533"/>
    </source>
</evidence>